<organism evidence="1 2">
    <name type="scientific">Dactylosporangium sucinum</name>
    <dbReference type="NCBI Taxonomy" id="1424081"/>
    <lineage>
        <taxon>Bacteria</taxon>
        <taxon>Bacillati</taxon>
        <taxon>Actinomycetota</taxon>
        <taxon>Actinomycetes</taxon>
        <taxon>Micromonosporales</taxon>
        <taxon>Micromonosporaceae</taxon>
        <taxon>Dactylosporangium</taxon>
    </lineage>
</organism>
<sequence length="61" mass="6379">MRGGVRTMQGSQMREVALVVGVATAGVLTVALIVIGPVAAADDPRYPQITQLHTPSQQPQP</sequence>
<dbReference type="AlphaFoldDB" id="A0A917TSB1"/>
<gene>
    <name evidence="1" type="ORF">GCM10007977_037700</name>
</gene>
<dbReference type="EMBL" id="BMPI01000016">
    <property type="protein sequence ID" value="GGM32732.1"/>
    <property type="molecule type" value="Genomic_DNA"/>
</dbReference>
<comment type="caution">
    <text evidence="1">The sequence shown here is derived from an EMBL/GenBank/DDBJ whole genome shotgun (WGS) entry which is preliminary data.</text>
</comment>
<proteinExistence type="predicted"/>
<keyword evidence="2" id="KW-1185">Reference proteome</keyword>
<accession>A0A917TSB1</accession>
<evidence type="ECO:0000313" key="1">
    <source>
        <dbReference type="EMBL" id="GGM32732.1"/>
    </source>
</evidence>
<evidence type="ECO:0000313" key="2">
    <source>
        <dbReference type="Proteomes" id="UP000642070"/>
    </source>
</evidence>
<reference evidence="1" key="1">
    <citation type="journal article" date="2014" name="Int. J. Syst. Evol. Microbiol.">
        <title>Complete genome sequence of Corynebacterium casei LMG S-19264T (=DSM 44701T), isolated from a smear-ripened cheese.</title>
        <authorList>
            <consortium name="US DOE Joint Genome Institute (JGI-PGF)"/>
            <person name="Walter F."/>
            <person name="Albersmeier A."/>
            <person name="Kalinowski J."/>
            <person name="Ruckert C."/>
        </authorList>
    </citation>
    <scope>NUCLEOTIDE SEQUENCE</scope>
    <source>
        <strain evidence="1">JCM 19831</strain>
    </source>
</reference>
<dbReference type="Proteomes" id="UP000642070">
    <property type="component" value="Unassembled WGS sequence"/>
</dbReference>
<protein>
    <submittedName>
        <fullName evidence="1">Uncharacterized protein</fullName>
    </submittedName>
</protein>
<name>A0A917TSB1_9ACTN</name>
<reference evidence="1" key="2">
    <citation type="submission" date="2020-09" db="EMBL/GenBank/DDBJ databases">
        <authorList>
            <person name="Sun Q."/>
            <person name="Ohkuma M."/>
        </authorList>
    </citation>
    <scope>NUCLEOTIDE SEQUENCE</scope>
    <source>
        <strain evidence="1">JCM 19831</strain>
    </source>
</reference>